<proteinExistence type="predicted"/>
<sequence length="106" mass="11859">MTASKIIYLYHEECREHCVEPLKEHTCFCLLEVCSTSKQKSLQGLDSTSTTGEEAYEVTASIVENVDTLRSLWAGRNYLKSVYKSPLGLEEPCADHSTVFALLDPV</sequence>
<organism evidence="1 2">
    <name type="scientific">Porites lobata</name>
    <dbReference type="NCBI Taxonomy" id="104759"/>
    <lineage>
        <taxon>Eukaryota</taxon>
        <taxon>Metazoa</taxon>
        <taxon>Cnidaria</taxon>
        <taxon>Anthozoa</taxon>
        <taxon>Hexacorallia</taxon>
        <taxon>Scleractinia</taxon>
        <taxon>Fungiina</taxon>
        <taxon>Poritidae</taxon>
        <taxon>Porites</taxon>
    </lineage>
</organism>
<comment type="caution">
    <text evidence="1">The sequence shown here is derived from an EMBL/GenBank/DDBJ whole genome shotgun (WGS) entry which is preliminary data.</text>
</comment>
<dbReference type="Proteomes" id="UP001159405">
    <property type="component" value="Unassembled WGS sequence"/>
</dbReference>
<evidence type="ECO:0000313" key="2">
    <source>
        <dbReference type="Proteomes" id="UP001159405"/>
    </source>
</evidence>
<accession>A0ABN8Q1E9</accession>
<gene>
    <name evidence="1" type="ORF">PLOB_00049496</name>
</gene>
<protein>
    <submittedName>
        <fullName evidence="1">Uncharacterized protein</fullName>
    </submittedName>
</protein>
<name>A0ABN8Q1E9_9CNID</name>
<reference evidence="1 2" key="1">
    <citation type="submission" date="2022-05" db="EMBL/GenBank/DDBJ databases">
        <authorList>
            <consortium name="Genoscope - CEA"/>
            <person name="William W."/>
        </authorList>
    </citation>
    <scope>NUCLEOTIDE SEQUENCE [LARGE SCALE GENOMIC DNA]</scope>
</reference>
<evidence type="ECO:0000313" key="1">
    <source>
        <dbReference type="EMBL" id="CAH3153189.1"/>
    </source>
</evidence>
<keyword evidence="2" id="KW-1185">Reference proteome</keyword>
<dbReference type="EMBL" id="CALNXK010000096">
    <property type="protein sequence ID" value="CAH3153189.1"/>
    <property type="molecule type" value="Genomic_DNA"/>
</dbReference>